<evidence type="ECO:0000313" key="3">
    <source>
        <dbReference type="Proteomes" id="UP000037035"/>
    </source>
</evidence>
<dbReference type="EMBL" id="LAVV01007739">
    <property type="protein sequence ID" value="KNZ54926.1"/>
    <property type="molecule type" value="Genomic_DNA"/>
</dbReference>
<gene>
    <name evidence="2" type="ORF">VP01_2813g1</name>
</gene>
<keyword evidence="3" id="KW-1185">Reference proteome</keyword>
<evidence type="ECO:0000256" key="1">
    <source>
        <dbReference type="SAM" id="MobiDB-lite"/>
    </source>
</evidence>
<name>A0A0L6V2E2_9BASI</name>
<dbReference type="AlphaFoldDB" id="A0A0L6V2E2"/>
<evidence type="ECO:0000313" key="2">
    <source>
        <dbReference type="EMBL" id="KNZ54926.1"/>
    </source>
</evidence>
<dbReference type="VEuPathDB" id="FungiDB:VP01_2813g1"/>
<sequence length="462" mass="52895">MTKTRLFTLFQKKKIITPPKKGDFKLTKIHCFAIRKKTTTKPGVGVSNITHPQLETRQLLKNQFLHEQVIKFISRNLTPDPHLCTTNWFYKKWWLHVKPLQQNLSHLVLFSLNFFHIRLALLLLVLTATQGEIDHKNKCRHHCKIKLAQLPVVDMQKVKQISFDFDKTSNHAKRWSLDGSLTGAFCMSTAGNKKQFFTCIRIRDSTHPPVKCISHKPPCIQIHENYLKITNFLSCTDENFTEAESRGISAYFKLFSVPQFENKPKIIRILVQELTQQIKDNSPHLFFTLTQCLGSIKYSNSSFQHLSPYVDSTLSSILLKWSDLPQLLLRKRFFKVSPLHPVSDCVQTVNPSSLIKIGAWRKDSPEFEVQLPHLPFPPFPSANPIWTPALGFAWGHALTPAHFSFPNLQHLKLTASPQKATKPSKTTIKKTPKPPKSANRSPQNPSRASEPPIPPHKTTHTH</sequence>
<proteinExistence type="predicted"/>
<protein>
    <submittedName>
        <fullName evidence="2">Uncharacterized protein</fullName>
    </submittedName>
</protein>
<dbReference type="Proteomes" id="UP000037035">
    <property type="component" value="Unassembled WGS sequence"/>
</dbReference>
<reference evidence="2 3" key="1">
    <citation type="submission" date="2015-08" db="EMBL/GenBank/DDBJ databases">
        <title>Next Generation Sequencing and Analysis of the Genome of Puccinia sorghi L Schw, the Causal Agent of Maize Common Rust.</title>
        <authorList>
            <person name="Rochi L."/>
            <person name="Burguener G."/>
            <person name="Darino M."/>
            <person name="Turjanski A."/>
            <person name="Kreff E."/>
            <person name="Dieguez M.J."/>
            <person name="Sacco F."/>
        </authorList>
    </citation>
    <scope>NUCLEOTIDE SEQUENCE [LARGE SCALE GENOMIC DNA]</scope>
    <source>
        <strain evidence="2 3">RO10H11247</strain>
    </source>
</reference>
<comment type="caution">
    <text evidence="2">The sequence shown here is derived from an EMBL/GenBank/DDBJ whole genome shotgun (WGS) entry which is preliminary data.</text>
</comment>
<feature type="region of interest" description="Disordered" evidence="1">
    <location>
        <begin position="415"/>
        <end position="462"/>
    </location>
</feature>
<organism evidence="2 3">
    <name type="scientific">Puccinia sorghi</name>
    <dbReference type="NCBI Taxonomy" id="27349"/>
    <lineage>
        <taxon>Eukaryota</taxon>
        <taxon>Fungi</taxon>
        <taxon>Dikarya</taxon>
        <taxon>Basidiomycota</taxon>
        <taxon>Pucciniomycotina</taxon>
        <taxon>Pucciniomycetes</taxon>
        <taxon>Pucciniales</taxon>
        <taxon>Pucciniaceae</taxon>
        <taxon>Puccinia</taxon>
    </lineage>
</organism>
<accession>A0A0L6V2E2</accession>